<dbReference type="Gene3D" id="2.60.120.330">
    <property type="entry name" value="B-lactam Antibiotic, Isopenicillin N Synthase, Chain"/>
    <property type="match status" value="1"/>
</dbReference>
<dbReference type="InterPro" id="IPR027443">
    <property type="entry name" value="IPNS-like_sf"/>
</dbReference>
<evidence type="ECO:0000313" key="1">
    <source>
        <dbReference type="EMBL" id="PIR04065.1"/>
    </source>
</evidence>
<dbReference type="AlphaFoldDB" id="A0A2H0N7G4"/>
<dbReference type="PANTHER" id="PTHR48420">
    <property type="entry name" value="NON-HAEM DIOXYGENASE N-TERMINAL DOMAIN-CONTAINING PROTEIN"/>
    <property type="match status" value="1"/>
</dbReference>
<name>A0A2H0N7G4_9BACT</name>
<evidence type="ECO:0000313" key="2">
    <source>
        <dbReference type="Proteomes" id="UP000229600"/>
    </source>
</evidence>
<dbReference type="EMBL" id="PCWN01000007">
    <property type="protein sequence ID" value="PIR04065.1"/>
    <property type="molecule type" value="Genomic_DNA"/>
</dbReference>
<reference evidence="1 2" key="1">
    <citation type="submission" date="2017-09" db="EMBL/GenBank/DDBJ databases">
        <title>Depth-based differentiation of microbial function through sediment-hosted aquifers and enrichment of novel symbionts in the deep terrestrial subsurface.</title>
        <authorList>
            <person name="Probst A.J."/>
            <person name="Ladd B."/>
            <person name="Jarett J.K."/>
            <person name="Geller-Mcgrath D.E."/>
            <person name="Sieber C.M."/>
            <person name="Emerson J.B."/>
            <person name="Anantharaman K."/>
            <person name="Thomas B.C."/>
            <person name="Malmstrom R."/>
            <person name="Stieglmeier M."/>
            <person name="Klingl A."/>
            <person name="Woyke T."/>
            <person name="Ryan C.M."/>
            <person name="Banfield J.F."/>
        </authorList>
    </citation>
    <scope>NUCLEOTIDE SEQUENCE [LARGE SCALE GENOMIC DNA]</scope>
    <source>
        <strain evidence="1">CG11_big_fil_rev_8_21_14_0_20_39_34</strain>
    </source>
</reference>
<comment type="caution">
    <text evidence="1">The sequence shown here is derived from an EMBL/GenBank/DDBJ whole genome shotgun (WGS) entry which is preliminary data.</text>
</comment>
<organism evidence="1 2">
    <name type="scientific">Candidatus Magasanikbacteria bacterium CG11_big_fil_rev_8_21_14_0_20_39_34</name>
    <dbReference type="NCBI Taxonomy" id="1974653"/>
    <lineage>
        <taxon>Bacteria</taxon>
        <taxon>Candidatus Magasanikiibacteriota</taxon>
    </lineage>
</organism>
<dbReference type="SUPFAM" id="SSF51197">
    <property type="entry name" value="Clavaminate synthase-like"/>
    <property type="match status" value="1"/>
</dbReference>
<dbReference type="Proteomes" id="UP000229600">
    <property type="component" value="Unassembled WGS sequence"/>
</dbReference>
<protein>
    <submittedName>
        <fullName evidence="1">Uncharacterized protein</fullName>
    </submittedName>
</protein>
<dbReference type="PANTHER" id="PTHR48420:SF1">
    <property type="entry name" value="NON-HAEM DIOXYGENASE N-TERMINAL DOMAIN-CONTAINING PROTEIN"/>
    <property type="match status" value="1"/>
</dbReference>
<proteinExistence type="predicted"/>
<gene>
    <name evidence="1" type="ORF">COV59_02680</name>
</gene>
<accession>A0A2H0N7G4</accession>
<sequence>MEISVFDLQKFVTATTPQTRKAASLPVLLGFLTHGHVHIINHGIDRDLGMRALRGWRKYADLPNHAADSRPDTHYQVGVSGETGTETAQDGAEGKKDHKLFYFFNPHDELGIPDELRDMFPALMARNHWPLETPDTKFKTPLMEYGQGLQFVAEVLIRAFAVALDLPETFFLSLLEHAPHKSRPLFYRPIPKGQEENLTWGGAHMDVNVLTLLGYELWIDEDGAESYSPPDEHGGLWIQDTATGQLTRPDNRPEGALTGQVGMMLEVLTGGYVKATSHTIVPPQVSGYSRAMMAHFMHMNLLQLVAPMRHFSTPESLRHYGPPIIAGTFLLKILQEIGLAPGAIKKLGFQY</sequence>